<dbReference type="CDD" id="cd00761">
    <property type="entry name" value="Glyco_tranf_GTA_type"/>
    <property type="match status" value="1"/>
</dbReference>
<dbReference type="PANTHER" id="PTHR43685:SF5">
    <property type="entry name" value="GLYCOSYLTRANSFERASE EPSE-RELATED"/>
    <property type="match status" value="1"/>
</dbReference>
<dbReference type="EMBL" id="FOYI01000010">
    <property type="protein sequence ID" value="SFR15599.1"/>
    <property type="molecule type" value="Genomic_DNA"/>
</dbReference>
<name>A0A1I6ECW8_9RHOB</name>
<evidence type="ECO:0000313" key="6">
    <source>
        <dbReference type="Proteomes" id="UP000199302"/>
    </source>
</evidence>
<reference evidence="5 6" key="1">
    <citation type="submission" date="2016-10" db="EMBL/GenBank/DDBJ databases">
        <authorList>
            <person name="de Groot N.N."/>
        </authorList>
    </citation>
    <scope>NUCLEOTIDE SEQUENCE [LARGE SCALE GENOMIC DNA]</scope>
    <source>
        <strain evidence="6">KMM 9023,NRIC 0796,JCM 17311,KCTC 23692</strain>
    </source>
</reference>
<proteinExistence type="inferred from homology"/>
<keyword evidence="6" id="KW-1185">Reference proteome</keyword>
<accession>A0A1I6ECW8</accession>
<dbReference type="InterPro" id="IPR029044">
    <property type="entry name" value="Nucleotide-diphossugar_trans"/>
</dbReference>
<evidence type="ECO:0000256" key="2">
    <source>
        <dbReference type="ARBA" id="ARBA00022676"/>
    </source>
</evidence>
<evidence type="ECO:0000259" key="4">
    <source>
        <dbReference type="Pfam" id="PF00535"/>
    </source>
</evidence>
<dbReference type="Pfam" id="PF00535">
    <property type="entry name" value="Glycos_transf_2"/>
    <property type="match status" value="1"/>
</dbReference>
<keyword evidence="3 5" id="KW-0808">Transferase</keyword>
<dbReference type="STRING" id="871652.SAMN04515673_11021"/>
<dbReference type="Gene3D" id="3.90.550.10">
    <property type="entry name" value="Spore Coat Polysaccharide Biosynthesis Protein SpsA, Chain A"/>
    <property type="match status" value="1"/>
</dbReference>
<organism evidence="5 6">
    <name type="scientific">Poseidonocella sedimentorum</name>
    <dbReference type="NCBI Taxonomy" id="871652"/>
    <lineage>
        <taxon>Bacteria</taxon>
        <taxon>Pseudomonadati</taxon>
        <taxon>Pseudomonadota</taxon>
        <taxon>Alphaproteobacteria</taxon>
        <taxon>Rhodobacterales</taxon>
        <taxon>Roseobacteraceae</taxon>
        <taxon>Poseidonocella</taxon>
    </lineage>
</organism>
<dbReference type="InterPro" id="IPR001173">
    <property type="entry name" value="Glyco_trans_2-like"/>
</dbReference>
<comment type="similarity">
    <text evidence="1">Belongs to the glycosyltransferase 2 family.</text>
</comment>
<sequence>MTKAAPFSAEDRQGESALVSVIMPAWCAAPWLERAVLSVRNQTRTDWELFIVDDASTDDTAAIATRLARDDPRIRLLAQPRRSGAAQARNRAISQAAGRYIAFLDADDCWLPEKLETQIAFMERVGAGLSYTGFWRARGEKRREVAVPESVDHAALLRGNIIGCLTAVYDRERLGTRLMPDLPLRQDYALWLEILRELPRAHGLTTPLAVHHATPGSLSSRRLRAAAATWQVYRREGLGRGAASLCLGRHLLRRLARG</sequence>
<evidence type="ECO:0000256" key="1">
    <source>
        <dbReference type="ARBA" id="ARBA00006739"/>
    </source>
</evidence>
<dbReference type="AlphaFoldDB" id="A0A1I6ECW8"/>
<keyword evidence="2" id="KW-0328">Glycosyltransferase</keyword>
<dbReference type="Proteomes" id="UP000199302">
    <property type="component" value="Unassembled WGS sequence"/>
</dbReference>
<evidence type="ECO:0000256" key="3">
    <source>
        <dbReference type="ARBA" id="ARBA00022679"/>
    </source>
</evidence>
<dbReference type="GO" id="GO:0016757">
    <property type="term" value="F:glycosyltransferase activity"/>
    <property type="evidence" value="ECO:0007669"/>
    <property type="project" value="UniProtKB-KW"/>
</dbReference>
<dbReference type="PANTHER" id="PTHR43685">
    <property type="entry name" value="GLYCOSYLTRANSFERASE"/>
    <property type="match status" value="1"/>
</dbReference>
<feature type="domain" description="Glycosyltransferase 2-like" evidence="4">
    <location>
        <begin position="20"/>
        <end position="143"/>
    </location>
</feature>
<protein>
    <submittedName>
        <fullName evidence="5">Glycosyl transferase family 2</fullName>
    </submittedName>
</protein>
<dbReference type="RefSeq" id="WP_245759652.1">
    <property type="nucleotide sequence ID" value="NZ_FOYI01000010.1"/>
</dbReference>
<dbReference type="InterPro" id="IPR050834">
    <property type="entry name" value="Glycosyltransf_2"/>
</dbReference>
<dbReference type="SUPFAM" id="SSF53448">
    <property type="entry name" value="Nucleotide-diphospho-sugar transferases"/>
    <property type="match status" value="1"/>
</dbReference>
<evidence type="ECO:0000313" key="5">
    <source>
        <dbReference type="EMBL" id="SFR15599.1"/>
    </source>
</evidence>
<gene>
    <name evidence="5" type="ORF">SAMN04515673_11021</name>
</gene>